<feature type="domain" description="Nudix hydrolase" evidence="1">
    <location>
        <begin position="30"/>
        <end position="177"/>
    </location>
</feature>
<dbReference type="OrthoDB" id="9786032at2"/>
<dbReference type="STRING" id="1317122.ATO12_10895"/>
<evidence type="ECO:0000259" key="1">
    <source>
        <dbReference type="PROSITE" id="PS51462"/>
    </source>
</evidence>
<evidence type="ECO:0000313" key="2">
    <source>
        <dbReference type="EMBL" id="EZH71307.1"/>
    </source>
</evidence>
<sequence>MADEFIDILHKTGEFTGEVKLKSEAHRLGLYHASVHIWFFTDQGEILLQKRADNKDTYPGLWDVSVAGHIGAGETPEASAIREIKEEIGLSISKNDLMFIGTYLAEKMPQPDLNDNEFHHIYISRLDVSIQTLTLQEEEVSDLTLIDLDELKNILKDPIRATAYVPHDAAYYDFILNKITNQL</sequence>
<dbReference type="InterPro" id="IPR015797">
    <property type="entry name" value="NUDIX_hydrolase-like_dom_sf"/>
</dbReference>
<dbReference type="InterPro" id="IPR000086">
    <property type="entry name" value="NUDIX_hydrolase_dom"/>
</dbReference>
<proteinExistence type="predicted"/>
<comment type="caution">
    <text evidence="2">The sequence shown here is derived from an EMBL/GenBank/DDBJ whole genome shotgun (WGS) entry which is preliminary data.</text>
</comment>
<name>A0A023BMM0_9FLAO</name>
<organism evidence="2 3">
    <name type="scientific">Aquimarina atlantica</name>
    <dbReference type="NCBI Taxonomy" id="1317122"/>
    <lineage>
        <taxon>Bacteria</taxon>
        <taxon>Pseudomonadati</taxon>
        <taxon>Bacteroidota</taxon>
        <taxon>Flavobacteriia</taxon>
        <taxon>Flavobacteriales</taxon>
        <taxon>Flavobacteriaceae</taxon>
        <taxon>Aquimarina</taxon>
    </lineage>
</organism>
<dbReference type="AlphaFoldDB" id="A0A023BMM0"/>
<dbReference type="eggNOG" id="COG1443">
    <property type="taxonomic scope" value="Bacteria"/>
</dbReference>
<reference evidence="2 3" key="1">
    <citation type="submission" date="2014-04" db="EMBL/GenBank/DDBJ databases">
        <title>Aquimarina sp. 22II-S11-z7 Genome Sequencing.</title>
        <authorList>
            <person name="Lai Q."/>
        </authorList>
    </citation>
    <scope>NUCLEOTIDE SEQUENCE [LARGE SCALE GENOMIC DNA]</scope>
    <source>
        <strain evidence="2 3">22II-S11-z7</strain>
    </source>
</reference>
<dbReference type="PROSITE" id="PS51462">
    <property type="entry name" value="NUDIX"/>
    <property type="match status" value="1"/>
</dbReference>
<dbReference type="Pfam" id="PF00293">
    <property type="entry name" value="NUDIX"/>
    <property type="match status" value="1"/>
</dbReference>
<dbReference type="PANTHER" id="PTHR10885">
    <property type="entry name" value="ISOPENTENYL-DIPHOSPHATE DELTA-ISOMERASE"/>
    <property type="match status" value="1"/>
</dbReference>
<dbReference type="EMBL" id="AQRA01000022">
    <property type="protein sequence ID" value="EZH71307.1"/>
    <property type="molecule type" value="Genomic_DNA"/>
</dbReference>
<gene>
    <name evidence="2" type="ORF">ATO12_10895</name>
</gene>
<dbReference type="SUPFAM" id="SSF55811">
    <property type="entry name" value="Nudix"/>
    <property type="match status" value="1"/>
</dbReference>
<keyword evidence="3" id="KW-1185">Reference proteome</keyword>
<dbReference type="PANTHER" id="PTHR10885:SF20">
    <property type="entry name" value="NUDIX HYDROLASE DOMAIN-CONTAINING PROTEIN"/>
    <property type="match status" value="1"/>
</dbReference>
<dbReference type="GO" id="GO:0009240">
    <property type="term" value="P:isopentenyl diphosphate biosynthetic process"/>
    <property type="evidence" value="ECO:0007669"/>
    <property type="project" value="TreeGrafter"/>
</dbReference>
<accession>A0A023BMM0</accession>
<dbReference type="GO" id="GO:0005737">
    <property type="term" value="C:cytoplasm"/>
    <property type="evidence" value="ECO:0007669"/>
    <property type="project" value="TreeGrafter"/>
</dbReference>
<dbReference type="Proteomes" id="UP000023541">
    <property type="component" value="Unassembled WGS sequence"/>
</dbReference>
<dbReference type="RefSeq" id="WP_034247617.1">
    <property type="nucleotide sequence ID" value="NZ_AQRA01000022.1"/>
</dbReference>
<dbReference type="Gene3D" id="3.90.79.10">
    <property type="entry name" value="Nucleoside Triphosphate Pyrophosphohydrolase"/>
    <property type="match status" value="1"/>
</dbReference>
<dbReference type="CDD" id="cd04692">
    <property type="entry name" value="NUDIX_Hydrolase"/>
    <property type="match status" value="1"/>
</dbReference>
<evidence type="ECO:0000313" key="3">
    <source>
        <dbReference type="Proteomes" id="UP000023541"/>
    </source>
</evidence>
<dbReference type="GO" id="GO:0004452">
    <property type="term" value="F:isopentenyl-diphosphate delta-isomerase activity"/>
    <property type="evidence" value="ECO:0007669"/>
    <property type="project" value="TreeGrafter"/>
</dbReference>
<protein>
    <recommendedName>
        <fullName evidence="1">Nudix hydrolase domain-containing protein</fullName>
    </recommendedName>
</protein>